<name>X0TWL3_9ZZZZ</name>
<accession>X0TWL3</accession>
<dbReference type="EMBL" id="BARS01014904">
    <property type="protein sequence ID" value="GAF97958.1"/>
    <property type="molecule type" value="Genomic_DNA"/>
</dbReference>
<sequence length="75" mass="8652">SVAHYPVVWAVYRAMKPLATRLLNLTWNSKTFIILNRPIGDIAEGIERGEVTRGVEGWFSIWVIEIDMWFTTSDL</sequence>
<reference evidence="1" key="1">
    <citation type="journal article" date="2014" name="Front. Microbiol.">
        <title>High frequency of phylogenetically diverse reductive dehalogenase-homologous genes in deep subseafloor sedimentary metagenomes.</title>
        <authorList>
            <person name="Kawai M."/>
            <person name="Futagami T."/>
            <person name="Toyoda A."/>
            <person name="Takaki Y."/>
            <person name="Nishi S."/>
            <person name="Hori S."/>
            <person name="Arai W."/>
            <person name="Tsubouchi T."/>
            <person name="Morono Y."/>
            <person name="Uchiyama I."/>
            <person name="Ito T."/>
            <person name="Fujiyama A."/>
            <person name="Inagaki F."/>
            <person name="Takami H."/>
        </authorList>
    </citation>
    <scope>NUCLEOTIDE SEQUENCE</scope>
    <source>
        <strain evidence="1">Expedition CK06-06</strain>
    </source>
</reference>
<comment type="caution">
    <text evidence="1">The sequence shown here is derived from an EMBL/GenBank/DDBJ whole genome shotgun (WGS) entry which is preliminary data.</text>
</comment>
<feature type="non-terminal residue" evidence="1">
    <location>
        <position position="1"/>
    </location>
</feature>
<proteinExistence type="predicted"/>
<organism evidence="1">
    <name type="scientific">marine sediment metagenome</name>
    <dbReference type="NCBI Taxonomy" id="412755"/>
    <lineage>
        <taxon>unclassified sequences</taxon>
        <taxon>metagenomes</taxon>
        <taxon>ecological metagenomes</taxon>
    </lineage>
</organism>
<gene>
    <name evidence="1" type="ORF">S01H1_24755</name>
</gene>
<evidence type="ECO:0000313" key="1">
    <source>
        <dbReference type="EMBL" id="GAF97958.1"/>
    </source>
</evidence>
<dbReference type="AlphaFoldDB" id="X0TWL3"/>
<protein>
    <submittedName>
        <fullName evidence="1">Uncharacterized protein</fullName>
    </submittedName>
</protein>